<dbReference type="Proteomes" id="UP000683417">
    <property type="component" value="Unassembled WGS sequence"/>
</dbReference>
<dbReference type="EMBL" id="CAJHIT010000002">
    <property type="protein sequence ID" value="CAD6499801.1"/>
    <property type="molecule type" value="Genomic_DNA"/>
</dbReference>
<organism evidence="1 2">
    <name type="scientific">Blumeria graminis f. sp. triticale</name>
    <dbReference type="NCBI Taxonomy" id="1689686"/>
    <lineage>
        <taxon>Eukaryota</taxon>
        <taxon>Fungi</taxon>
        <taxon>Dikarya</taxon>
        <taxon>Ascomycota</taxon>
        <taxon>Pezizomycotina</taxon>
        <taxon>Leotiomycetes</taxon>
        <taxon>Erysiphales</taxon>
        <taxon>Erysiphaceae</taxon>
        <taxon>Blumeria</taxon>
    </lineage>
</organism>
<protein>
    <submittedName>
        <fullName evidence="1">BgTH12-03908</fullName>
    </submittedName>
</protein>
<reference evidence="1" key="1">
    <citation type="submission" date="2020-10" db="EMBL/GenBank/DDBJ databases">
        <authorList>
            <person name="Muller C M."/>
        </authorList>
    </citation>
    <scope>NUCLEOTIDE SEQUENCE</scope>
    <source>
        <strain evidence="1">THUN-12</strain>
    </source>
</reference>
<evidence type="ECO:0000313" key="2">
    <source>
        <dbReference type="Proteomes" id="UP000683417"/>
    </source>
</evidence>
<dbReference type="PANTHER" id="PTHR21301:SF10">
    <property type="entry name" value="REVERSE TRANSCRIPTASE DOMAIN-CONTAINING PROTEIN"/>
    <property type="match status" value="1"/>
</dbReference>
<gene>
    <name evidence="1" type="ORF">BGTH12_LOCUS1159</name>
</gene>
<dbReference type="PANTHER" id="PTHR21301">
    <property type="entry name" value="REVERSE TRANSCRIPTASE"/>
    <property type="match status" value="1"/>
</dbReference>
<evidence type="ECO:0000313" key="1">
    <source>
        <dbReference type="EMBL" id="CAD6499801.1"/>
    </source>
</evidence>
<accession>A0A9W4CWI3</accession>
<name>A0A9W4CWI3_BLUGR</name>
<sequence>MVPGVTIPSRFMQMLSLNGKFISHTQMDPKFVENAMTQLYRSIRIRWLFRDKSDNPYYIPKFHVKTPGWEPPRANSRIEKAIDAVRESLCRQTPQLPQSAHLRNPEIKSLRDFSRDESYLVKITHKNLGLAVVTKSWYCNEITTHISNTDAYQLVGLVHLHDINMKFKSIVRNHVFSTVIKKYLNETTTELPRFHVIPKIHKIPWSSRPIIPSHSWITSRASEVIDYFIQPYLKNYPFELNSTKSFLAGLRKIASKMHSLEGCILASGDVKAMYTNIDPCKALESAKIAINACYRKGNSTKGIEKLLEFILRYNFFEYEHDVYKQKSGLAMVTSCALAVANLFVANLEKNILPHLY</sequence>
<dbReference type="AlphaFoldDB" id="A0A9W4CWI3"/>
<proteinExistence type="predicted"/>
<comment type="caution">
    <text evidence="1">The sequence shown here is derived from an EMBL/GenBank/DDBJ whole genome shotgun (WGS) entry which is preliminary data.</text>
</comment>